<reference evidence="2" key="1">
    <citation type="journal article" date="2019" name="Int. J. Syst. Evol. Microbiol.">
        <title>The Global Catalogue of Microorganisms (GCM) 10K type strain sequencing project: providing services to taxonomists for standard genome sequencing and annotation.</title>
        <authorList>
            <consortium name="The Broad Institute Genomics Platform"/>
            <consortium name="The Broad Institute Genome Sequencing Center for Infectious Disease"/>
            <person name="Wu L."/>
            <person name="Ma J."/>
        </authorList>
    </citation>
    <scope>NUCLEOTIDE SEQUENCE [LARGE SCALE GENOMIC DNA]</scope>
    <source>
        <strain evidence="2">JCM 17338</strain>
    </source>
</reference>
<keyword evidence="2" id="KW-1185">Reference proteome</keyword>
<accession>A0ABP7Q7S6</accession>
<dbReference type="EMBL" id="BAABAK010000016">
    <property type="protein sequence ID" value="GAA3977907.1"/>
    <property type="molecule type" value="Genomic_DNA"/>
</dbReference>
<evidence type="ECO:0000313" key="1">
    <source>
        <dbReference type="EMBL" id="GAA3977907.1"/>
    </source>
</evidence>
<evidence type="ECO:0000313" key="2">
    <source>
        <dbReference type="Proteomes" id="UP001501081"/>
    </source>
</evidence>
<protein>
    <submittedName>
        <fullName evidence="1">Uncharacterized protein</fullName>
    </submittedName>
</protein>
<proteinExistence type="predicted"/>
<name>A0ABP7Q7S6_9SPHI</name>
<organism evidence="1 2">
    <name type="scientific">Pedobacter ginsengiterrae</name>
    <dbReference type="NCBI Taxonomy" id="871696"/>
    <lineage>
        <taxon>Bacteria</taxon>
        <taxon>Pseudomonadati</taxon>
        <taxon>Bacteroidota</taxon>
        <taxon>Sphingobacteriia</taxon>
        <taxon>Sphingobacteriales</taxon>
        <taxon>Sphingobacteriaceae</taxon>
        <taxon>Pedobacter</taxon>
    </lineage>
</organism>
<dbReference type="Proteomes" id="UP001501081">
    <property type="component" value="Unassembled WGS sequence"/>
</dbReference>
<gene>
    <name evidence="1" type="ORF">GCM10022246_32730</name>
</gene>
<sequence>MWIHFRKNSSNSYGGGLNEPFGYFGRIILDKFQTENIEFPYGEIEICLAFSSSKEKNQVRKEWFAKLPHYYRGKTMVRITLPMAEKEKNLTDMLEVIDKALKLSFRKRSKMTDMTRRN</sequence>
<dbReference type="RefSeq" id="WP_344768756.1">
    <property type="nucleotide sequence ID" value="NZ_BAABAK010000016.1"/>
</dbReference>
<comment type="caution">
    <text evidence="1">The sequence shown here is derived from an EMBL/GenBank/DDBJ whole genome shotgun (WGS) entry which is preliminary data.</text>
</comment>